<dbReference type="PANTHER" id="PTHR43877:SF2">
    <property type="entry name" value="AMINOALKYLPHOSPHONATE N-ACETYLTRANSFERASE-RELATED"/>
    <property type="match status" value="1"/>
</dbReference>
<dbReference type="Proteomes" id="UP000248188">
    <property type="component" value="Unassembled WGS sequence"/>
</dbReference>
<dbReference type="InterPro" id="IPR016181">
    <property type="entry name" value="Acyl_CoA_acyltransferase"/>
</dbReference>
<evidence type="ECO:0000256" key="1">
    <source>
        <dbReference type="ARBA" id="ARBA00022679"/>
    </source>
</evidence>
<evidence type="ECO:0000259" key="3">
    <source>
        <dbReference type="PROSITE" id="PS51186"/>
    </source>
</evidence>
<dbReference type="InterPro" id="IPR050832">
    <property type="entry name" value="Bact_Acetyltransf"/>
</dbReference>
<keyword evidence="1" id="KW-0808">Transferase</keyword>
<evidence type="ECO:0000313" key="5">
    <source>
        <dbReference type="Proteomes" id="UP000248188"/>
    </source>
</evidence>
<dbReference type="EMBL" id="QJRN01000011">
    <property type="protein sequence ID" value="PYC34609.1"/>
    <property type="molecule type" value="Genomic_DNA"/>
</dbReference>
<dbReference type="Pfam" id="PF00583">
    <property type="entry name" value="Acetyltransf_1"/>
    <property type="match status" value="1"/>
</dbReference>
<dbReference type="AlphaFoldDB" id="A0A9Q6IDK2"/>
<protein>
    <submittedName>
        <fullName evidence="4">N-acetyltransferase</fullName>
    </submittedName>
</protein>
<dbReference type="PANTHER" id="PTHR43877">
    <property type="entry name" value="AMINOALKYLPHOSPHONATE N-ACETYLTRANSFERASE-RELATED-RELATED"/>
    <property type="match status" value="1"/>
</dbReference>
<dbReference type="GO" id="GO:0016747">
    <property type="term" value="F:acyltransferase activity, transferring groups other than amino-acyl groups"/>
    <property type="evidence" value="ECO:0007669"/>
    <property type="project" value="InterPro"/>
</dbReference>
<organism evidence="4 5">
    <name type="scientific">Pseudomonas protegens</name>
    <dbReference type="NCBI Taxonomy" id="380021"/>
    <lineage>
        <taxon>Bacteria</taxon>
        <taxon>Pseudomonadati</taxon>
        <taxon>Pseudomonadota</taxon>
        <taxon>Gammaproteobacteria</taxon>
        <taxon>Pseudomonadales</taxon>
        <taxon>Pseudomonadaceae</taxon>
        <taxon>Pseudomonas</taxon>
    </lineage>
</organism>
<proteinExistence type="predicted"/>
<evidence type="ECO:0000313" key="4">
    <source>
        <dbReference type="EMBL" id="PYC34609.1"/>
    </source>
</evidence>
<dbReference type="SUPFAM" id="SSF55729">
    <property type="entry name" value="Acyl-CoA N-acyltransferases (Nat)"/>
    <property type="match status" value="1"/>
</dbReference>
<dbReference type="Gene3D" id="3.40.630.30">
    <property type="match status" value="1"/>
</dbReference>
<accession>A0A9Q6IDK2</accession>
<dbReference type="CDD" id="cd04301">
    <property type="entry name" value="NAT_SF"/>
    <property type="match status" value="1"/>
</dbReference>
<evidence type="ECO:0000256" key="2">
    <source>
        <dbReference type="ARBA" id="ARBA00023315"/>
    </source>
</evidence>
<gene>
    <name evidence="4" type="ORF">DMX08_18170</name>
</gene>
<comment type="caution">
    <text evidence="4">The sequence shown here is derived from an EMBL/GenBank/DDBJ whole genome shotgun (WGS) entry which is preliminary data.</text>
</comment>
<dbReference type="InterPro" id="IPR000182">
    <property type="entry name" value="GNAT_dom"/>
</dbReference>
<sequence>MPTPLSFRQGRHEDALCISGLATQVFLDTYATDGMRADLAEEALSVYAPQQFQQRLADPHRILLLAERNEHLLGFVEIANGTRAPQAHLAQGMELVRLYVQRHAHRQGVGQALLRQAENLAQTRRAPCLWLTAWSENHSALAFYRAQGYDATGTTTYEFGGNTYANQIFCKDWQ</sequence>
<dbReference type="PROSITE" id="PS51186">
    <property type="entry name" value="GNAT"/>
    <property type="match status" value="1"/>
</dbReference>
<keyword evidence="2" id="KW-0012">Acyltransferase</keyword>
<name>A0A9Q6IDK2_9PSED</name>
<feature type="domain" description="N-acetyltransferase" evidence="3">
    <location>
        <begin position="5"/>
        <end position="171"/>
    </location>
</feature>
<dbReference type="RefSeq" id="WP_110652587.1">
    <property type="nucleotide sequence ID" value="NZ_JBIWAN010000009.1"/>
</dbReference>
<reference evidence="4 5" key="1">
    <citation type="submission" date="2018-06" db="EMBL/GenBank/DDBJ databases">
        <title>Pseudomonas diversity within urban Lake Michigan freshwaters.</title>
        <authorList>
            <person name="Batrich M."/>
            <person name="Hatzopoulos T."/>
            <person name="Putonti C."/>
        </authorList>
    </citation>
    <scope>NUCLEOTIDE SEQUENCE [LARGE SCALE GENOMIC DNA]</scope>
    <source>
        <strain evidence="4 5">MB-090624</strain>
    </source>
</reference>